<protein>
    <submittedName>
        <fullName evidence="2">Uncharacterized protein</fullName>
    </submittedName>
</protein>
<reference evidence="2 3" key="1">
    <citation type="submission" date="2016-09" db="EMBL/GenBank/DDBJ databases">
        <title>Draft genome sequence for the type strain of Desulfuribacillus alkaliarsenatis AHT28, an obligately anaerobic, sulfidogenic bacterium isolated from Russian soda lake sediments.</title>
        <authorList>
            <person name="Abin C.A."/>
            <person name="Hollibaugh J.T."/>
        </authorList>
    </citation>
    <scope>NUCLEOTIDE SEQUENCE [LARGE SCALE GENOMIC DNA]</scope>
    <source>
        <strain evidence="2 3">AHT28</strain>
    </source>
</reference>
<keyword evidence="1" id="KW-0175">Coiled coil</keyword>
<dbReference type="Proteomes" id="UP000094296">
    <property type="component" value="Unassembled WGS sequence"/>
</dbReference>
<proteinExistence type="predicted"/>
<comment type="caution">
    <text evidence="2">The sequence shown here is derived from an EMBL/GenBank/DDBJ whole genome shotgun (WGS) entry which is preliminary data.</text>
</comment>
<dbReference type="STRING" id="766136.BHF68_14410"/>
<name>A0A1E5G3P8_9FIRM</name>
<evidence type="ECO:0000313" key="3">
    <source>
        <dbReference type="Proteomes" id="UP000094296"/>
    </source>
</evidence>
<feature type="coiled-coil region" evidence="1">
    <location>
        <begin position="13"/>
        <end position="82"/>
    </location>
</feature>
<dbReference type="RefSeq" id="WP_069642641.1">
    <property type="nucleotide sequence ID" value="NZ_MIJE01000007.1"/>
</dbReference>
<dbReference type="AlphaFoldDB" id="A0A1E5G3P8"/>
<dbReference type="EMBL" id="MIJE01000007">
    <property type="protein sequence ID" value="OEF97636.1"/>
    <property type="molecule type" value="Genomic_DNA"/>
</dbReference>
<sequence length="88" mass="10478">MEQQILQLILDKLDKIESGQEAMRKEMQEMKQEQQGMKQEQQGIKARIKRLEEGQEMILEFLKNMEQTLVNCEKDHEFIEKLKKVAGE</sequence>
<keyword evidence="3" id="KW-1185">Reference proteome</keyword>
<evidence type="ECO:0000313" key="2">
    <source>
        <dbReference type="EMBL" id="OEF97636.1"/>
    </source>
</evidence>
<gene>
    <name evidence="2" type="ORF">BHF68_14410</name>
</gene>
<organism evidence="2 3">
    <name type="scientific">Desulfuribacillus alkaliarsenatis</name>
    <dbReference type="NCBI Taxonomy" id="766136"/>
    <lineage>
        <taxon>Bacteria</taxon>
        <taxon>Bacillati</taxon>
        <taxon>Bacillota</taxon>
        <taxon>Desulfuribacillia</taxon>
        <taxon>Desulfuribacillales</taxon>
        <taxon>Desulfuribacillaceae</taxon>
        <taxon>Desulfuribacillus</taxon>
    </lineage>
</organism>
<accession>A0A1E5G3P8</accession>
<evidence type="ECO:0000256" key="1">
    <source>
        <dbReference type="SAM" id="Coils"/>
    </source>
</evidence>
<dbReference type="OrthoDB" id="2088077at2"/>